<accession>A0ABU8WWK4</accession>
<name>A0ABU8WWK4_9BURK</name>
<sequence>MSEIPTPEELAEVDGVLLKRVIEIWRAHGLRGDTRALIIASALEIELRRRHAPIQSVRALIAYRDDV</sequence>
<dbReference type="EMBL" id="JBBKZT010000028">
    <property type="protein sequence ID" value="MEJ8851898.1"/>
    <property type="molecule type" value="Genomic_DNA"/>
</dbReference>
<keyword evidence="2" id="KW-1185">Reference proteome</keyword>
<dbReference type="RefSeq" id="WP_340347707.1">
    <property type="nucleotide sequence ID" value="NZ_JBBKZT010000028.1"/>
</dbReference>
<proteinExistence type="predicted"/>
<protein>
    <submittedName>
        <fullName evidence="1">Uncharacterized protein</fullName>
    </submittedName>
</protein>
<comment type="caution">
    <text evidence="1">The sequence shown here is derived from an EMBL/GenBank/DDBJ whole genome shotgun (WGS) entry which is preliminary data.</text>
</comment>
<evidence type="ECO:0000313" key="1">
    <source>
        <dbReference type="EMBL" id="MEJ8851898.1"/>
    </source>
</evidence>
<gene>
    <name evidence="1" type="ORF">WKW82_35085</name>
</gene>
<evidence type="ECO:0000313" key="2">
    <source>
        <dbReference type="Proteomes" id="UP001385892"/>
    </source>
</evidence>
<organism evidence="1 2">
    <name type="scientific">Variovorax rhizosphaerae</name>
    <dbReference type="NCBI Taxonomy" id="1836200"/>
    <lineage>
        <taxon>Bacteria</taxon>
        <taxon>Pseudomonadati</taxon>
        <taxon>Pseudomonadota</taxon>
        <taxon>Betaproteobacteria</taxon>
        <taxon>Burkholderiales</taxon>
        <taxon>Comamonadaceae</taxon>
        <taxon>Variovorax</taxon>
    </lineage>
</organism>
<dbReference type="Proteomes" id="UP001385892">
    <property type="component" value="Unassembled WGS sequence"/>
</dbReference>
<reference evidence="1 2" key="1">
    <citation type="submission" date="2024-03" db="EMBL/GenBank/DDBJ databases">
        <title>Novel species of the genus Variovorax.</title>
        <authorList>
            <person name="Liu Q."/>
            <person name="Xin Y.-H."/>
        </authorList>
    </citation>
    <scope>NUCLEOTIDE SEQUENCE [LARGE SCALE GENOMIC DNA]</scope>
    <source>
        <strain evidence="1 2">KACC 18900</strain>
    </source>
</reference>